<dbReference type="PANTHER" id="PTHR42804">
    <property type="entry name" value="ALDEHYDE DEHYDROGENASE"/>
    <property type="match status" value="1"/>
</dbReference>
<evidence type="ECO:0000256" key="2">
    <source>
        <dbReference type="ARBA" id="ARBA00023002"/>
    </source>
</evidence>
<proteinExistence type="inferred from homology"/>
<evidence type="ECO:0000256" key="6">
    <source>
        <dbReference type="RuleBase" id="RU003345"/>
    </source>
</evidence>
<gene>
    <name evidence="8" type="ORF">R7226_24980</name>
</gene>
<dbReference type="Gene3D" id="3.40.605.10">
    <property type="entry name" value="Aldehyde Dehydrogenase, Chain A, domain 1"/>
    <property type="match status" value="1"/>
</dbReference>
<dbReference type="InterPro" id="IPR015590">
    <property type="entry name" value="Aldehyde_DH_dom"/>
</dbReference>
<evidence type="ECO:0000313" key="9">
    <source>
        <dbReference type="Proteomes" id="UP001284601"/>
    </source>
</evidence>
<comment type="similarity">
    <text evidence="1 6">Belongs to the aldehyde dehydrogenase family.</text>
</comment>
<dbReference type="EC" id="1.2.1.3" evidence="3"/>
<dbReference type="PROSITE" id="PS00687">
    <property type="entry name" value="ALDEHYDE_DEHYDR_GLU"/>
    <property type="match status" value="1"/>
</dbReference>
<evidence type="ECO:0000259" key="7">
    <source>
        <dbReference type="Pfam" id="PF00171"/>
    </source>
</evidence>
<evidence type="ECO:0000256" key="4">
    <source>
        <dbReference type="ARBA" id="ARBA00049194"/>
    </source>
</evidence>
<dbReference type="EMBL" id="JAWSTH010000096">
    <property type="protein sequence ID" value="MDW5597629.1"/>
    <property type="molecule type" value="Genomic_DNA"/>
</dbReference>
<dbReference type="PROSITE" id="PS00070">
    <property type="entry name" value="ALDEHYDE_DEHYDR_CYS"/>
    <property type="match status" value="1"/>
</dbReference>
<keyword evidence="2 6" id="KW-0560">Oxidoreductase</keyword>
<dbReference type="PANTHER" id="PTHR42804:SF1">
    <property type="entry name" value="ALDEHYDE DEHYDROGENASE-RELATED"/>
    <property type="match status" value="1"/>
</dbReference>
<reference evidence="9" key="1">
    <citation type="submission" date="2023-07" db="EMBL/GenBank/DDBJ databases">
        <title>Conexibacter stalactiti sp. nov., isolated from stalactites in a lava cave and emended description of the genus Conexibacter.</title>
        <authorList>
            <person name="Lee S.D."/>
        </authorList>
    </citation>
    <scope>NUCLEOTIDE SEQUENCE [LARGE SCALE GENOMIC DNA]</scope>
    <source>
        <strain evidence="9">KCTC 39840</strain>
    </source>
</reference>
<feature type="active site" evidence="5">
    <location>
        <position position="252"/>
    </location>
</feature>
<dbReference type="RefSeq" id="WP_318600095.1">
    <property type="nucleotide sequence ID" value="NZ_JAWSTH010000096.1"/>
</dbReference>
<dbReference type="InterPro" id="IPR016162">
    <property type="entry name" value="Ald_DH_N"/>
</dbReference>
<dbReference type="Proteomes" id="UP001284601">
    <property type="component" value="Unassembled WGS sequence"/>
</dbReference>
<dbReference type="Gene3D" id="3.40.309.10">
    <property type="entry name" value="Aldehyde Dehydrogenase, Chain A, domain 2"/>
    <property type="match status" value="1"/>
</dbReference>
<evidence type="ECO:0000256" key="1">
    <source>
        <dbReference type="ARBA" id="ARBA00009986"/>
    </source>
</evidence>
<protein>
    <recommendedName>
        <fullName evidence="3">aldehyde dehydrogenase (NAD(+))</fullName>
        <ecNumber evidence="3">1.2.1.3</ecNumber>
    </recommendedName>
</protein>
<comment type="catalytic activity">
    <reaction evidence="4">
        <text>an aldehyde + NAD(+) + H2O = a carboxylate + NADH + 2 H(+)</text>
        <dbReference type="Rhea" id="RHEA:16185"/>
        <dbReference type="ChEBI" id="CHEBI:15377"/>
        <dbReference type="ChEBI" id="CHEBI:15378"/>
        <dbReference type="ChEBI" id="CHEBI:17478"/>
        <dbReference type="ChEBI" id="CHEBI:29067"/>
        <dbReference type="ChEBI" id="CHEBI:57540"/>
        <dbReference type="ChEBI" id="CHEBI:57945"/>
        <dbReference type="EC" id="1.2.1.3"/>
    </reaction>
</comment>
<dbReference type="InterPro" id="IPR016161">
    <property type="entry name" value="Ald_DH/histidinol_DH"/>
</dbReference>
<evidence type="ECO:0000256" key="3">
    <source>
        <dbReference type="ARBA" id="ARBA00024226"/>
    </source>
</evidence>
<name>A0ABU4HXP2_9ACTN</name>
<dbReference type="InterPro" id="IPR029510">
    <property type="entry name" value="Ald_DH_CS_GLU"/>
</dbReference>
<organism evidence="8 9">
    <name type="scientific">Conexibacter stalactiti</name>
    <dbReference type="NCBI Taxonomy" id="1940611"/>
    <lineage>
        <taxon>Bacteria</taxon>
        <taxon>Bacillati</taxon>
        <taxon>Actinomycetota</taxon>
        <taxon>Thermoleophilia</taxon>
        <taxon>Solirubrobacterales</taxon>
        <taxon>Conexibacteraceae</taxon>
        <taxon>Conexibacter</taxon>
    </lineage>
</organism>
<dbReference type="SUPFAM" id="SSF53720">
    <property type="entry name" value="ALDH-like"/>
    <property type="match status" value="1"/>
</dbReference>
<dbReference type="InterPro" id="IPR016163">
    <property type="entry name" value="Ald_DH_C"/>
</dbReference>
<feature type="domain" description="Aldehyde dehydrogenase" evidence="7">
    <location>
        <begin position="23"/>
        <end position="474"/>
    </location>
</feature>
<dbReference type="InterPro" id="IPR016160">
    <property type="entry name" value="Ald_DH_CS_CYS"/>
</dbReference>
<dbReference type="Pfam" id="PF00171">
    <property type="entry name" value="Aldedh"/>
    <property type="match status" value="1"/>
</dbReference>
<accession>A0ABU4HXP2</accession>
<evidence type="ECO:0000256" key="5">
    <source>
        <dbReference type="PROSITE-ProRule" id="PRU10007"/>
    </source>
</evidence>
<keyword evidence="9" id="KW-1185">Reference proteome</keyword>
<evidence type="ECO:0000313" key="8">
    <source>
        <dbReference type="EMBL" id="MDW5597629.1"/>
    </source>
</evidence>
<sequence>MAVSDPVHVRNLIGGAFRAPAGERLRAIVDPASGATIAQARDASTGDVDDAVRAAVAAGRGWAECTPAERADALLRLAAVVEQNDDELAAIEQRNVGKPGQVAALEPALTVDVLRFFAGAARVMEGVAAGEYTRDVTTMVRRDPVGVVGCIVPWNYPLSTAAAKFAPALAAGNTVVVKPSELTPLSLLRLCELAEDVLPPGVLNVVVGDGATAGARLAAHPGVAMISMTGSPRAGRLIAAAAAPTMKRLHLELGGNAPVVVFPDADVDALAQTLRLASFWNSGQECGAAARVLVHRDAAATVRDALAEMIESVAVGAPDDEEVEVGPVVSAAQRTRLADLVGGAVRAGASTAGTRRALPDEGFYVAPTLVWDVEQSDPIVQQETFGPVITLQQFGDEDEAIALANGTPYGLSGSIWSADVARGLRLARTLRCGTTWINTHMVASLELPWGGLGDSGGGRDASIYALEDHTIARNVSVALGSPS</sequence>
<comment type="caution">
    <text evidence="8">The sequence shown here is derived from an EMBL/GenBank/DDBJ whole genome shotgun (WGS) entry which is preliminary data.</text>
</comment>